<dbReference type="EMBL" id="MKHE01000008">
    <property type="protein sequence ID" value="OWK12889.1"/>
    <property type="molecule type" value="Genomic_DNA"/>
</dbReference>
<organism evidence="1 2">
    <name type="scientific">Cervus elaphus hippelaphus</name>
    <name type="common">European red deer</name>
    <dbReference type="NCBI Taxonomy" id="46360"/>
    <lineage>
        <taxon>Eukaryota</taxon>
        <taxon>Metazoa</taxon>
        <taxon>Chordata</taxon>
        <taxon>Craniata</taxon>
        <taxon>Vertebrata</taxon>
        <taxon>Euteleostomi</taxon>
        <taxon>Mammalia</taxon>
        <taxon>Eutheria</taxon>
        <taxon>Laurasiatheria</taxon>
        <taxon>Artiodactyla</taxon>
        <taxon>Ruminantia</taxon>
        <taxon>Pecora</taxon>
        <taxon>Cervidae</taxon>
        <taxon>Cervinae</taxon>
        <taxon>Cervus</taxon>
    </lineage>
</organism>
<gene>
    <name evidence="1" type="ORF">Celaphus_00014827</name>
</gene>
<accession>A0A212D3S5</accession>
<comment type="caution">
    <text evidence="1">The sequence shown here is derived from an EMBL/GenBank/DDBJ whole genome shotgun (WGS) entry which is preliminary data.</text>
</comment>
<proteinExistence type="predicted"/>
<dbReference type="Proteomes" id="UP000242450">
    <property type="component" value="Chromosome 8"/>
</dbReference>
<sequence length="62" mass="7049">METLSEIPRWLPKENPKFSSKNYNFEKRFLLESVAVPALALPAQHEQSTGMLKTTALLDEDS</sequence>
<name>A0A212D3S5_CEREH</name>
<evidence type="ECO:0000313" key="2">
    <source>
        <dbReference type="Proteomes" id="UP000242450"/>
    </source>
</evidence>
<reference evidence="1 2" key="1">
    <citation type="journal article" date="2018" name="Mol. Genet. Genomics">
        <title>The red deer Cervus elaphus genome CerEla1.0: sequencing, annotating, genes, and chromosomes.</title>
        <authorList>
            <person name="Bana N.A."/>
            <person name="Nyiri A."/>
            <person name="Nagy J."/>
            <person name="Frank K."/>
            <person name="Nagy T."/>
            <person name="Steger V."/>
            <person name="Schiller M."/>
            <person name="Lakatos P."/>
            <person name="Sugar L."/>
            <person name="Horn P."/>
            <person name="Barta E."/>
            <person name="Orosz L."/>
        </authorList>
    </citation>
    <scope>NUCLEOTIDE SEQUENCE [LARGE SCALE GENOMIC DNA]</scope>
    <source>
        <strain evidence="1">Hungarian</strain>
    </source>
</reference>
<feature type="non-terminal residue" evidence="1">
    <location>
        <position position="62"/>
    </location>
</feature>
<dbReference type="AlphaFoldDB" id="A0A212D3S5"/>
<evidence type="ECO:0000313" key="1">
    <source>
        <dbReference type="EMBL" id="OWK12889.1"/>
    </source>
</evidence>
<keyword evidence="2" id="KW-1185">Reference proteome</keyword>
<protein>
    <submittedName>
        <fullName evidence="1">Uncharacterized protein</fullName>
    </submittedName>
</protein>